<comment type="caution">
    <text evidence="1">The sequence shown here is derived from an EMBL/GenBank/DDBJ whole genome shotgun (WGS) entry which is preliminary data.</text>
</comment>
<evidence type="ECO:0000313" key="2">
    <source>
        <dbReference type="Proteomes" id="UP001208570"/>
    </source>
</evidence>
<evidence type="ECO:0000313" key="1">
    <source>
        <dbReference type="EMBL" id="KAK2155222.1"/>
    </source>
</evidence>
<reference evidence="1" key="1">
    <citation type="journal article" date="2023" name="Mol. Biol. Evol.">
        <title>Third-Generation Sequencing Reveals the Adaptive Role of the Epigenome in Three Deep-Sea Polychaetes.</title>
        <authorList>
            <person name="Perez M."/>
            <person name="Aroh O."/>
            <person name="Sun Y."/>
            <person name="Lan Y."/>
            <person name="Juniper S.K."/>
            <person name="Young C.R."/>
            <person name="Angers B."/>
            <person name="Qian P.Y."/>
        </authorList>
    </citation>
    <scope>NUCLEOTIDE SEQUENCE</scope>
    <source>
        <strain evidence="1">P08H-3</strain>
    </source>
</reference>
<dbReference type="AlphaFoldDB" id="A0AAD9JM46"/>
<keyword evidence="2" id="KW-1185">Reference proteome</keyword>
<gene>
    <name evidence="1" type="ORF">LSH36_246g06050</name>
</gene>
<dbReference type="Proteomes" id="UP001208570">
    <property type="component" value="Unassembled WGS sequence"/>
</dbReference>
<proteinExistence type="predicted"/>
<sequence length="69" mass="7905">MYRDDIGLGMHSVVKAKSYESVRVTLTVGGPSVHILIRYRHHPSKKSKVKGSDFFAEFAINHRRVAFYI</sequence>
<dbReference type="EMBL" id="JAODUP010000246">
    <property type="protein sequence ID" value="KAK2155222.1"/>
    <property type="molecule type" value="Genomic_DNA"/>
</dbReference>
<accession>A0AAD9JM46</accession>
<protein>
    <submittedName>
        <fullName evidence="1">Uncharacterized protein</fullName>
    </submittedName>
</protein>
<name>A0AAD9JM46_9ANNE</name>
<organism evidence="1 2">
    <name type="scientific">Paralvinella palmiformis</name>
    <dbReference type="NCBI Taxonomy" id="53620"/>
    <lineage>
        <taxon>Eukaryota</taxon>
        <taxon>Metazoa</taxon>
        <taxon>Spiralia</taxon>
        <taxon>Lophotrochozoa</taxon>
        <taxon>Annelida</taxon>
        <taxon>Polychaeta</taxon>
        <taxon>Sedentaria</taxon>
        <taxon>Canalipalpata</taxon>
        <taxon>Terebellida</taxon>
        <taxon>Terebelliformia</taxon>
        <taxon>Alvinellidae</taxon>
        <taxon>Paralvinella</taxon>
    </lineage>
</organism>